<dbReference type="Proteomes" id="UP001589683">
    <property type="component" value="Unassembled WGS sequence"/>
</dbReference>
<dbReference type="RefSeq" id="WP_213890348.1">
    <property type="nucleotide sequence ID" value="NZ_JAGFNU010000010.1"/>
</dbReference>
<name>A0ABV5JJH9_9RHOB</name>
<comment type="caution">
    <text evidence="3">The sequence shown here is derived from an EMBL/GenBank/DDBJ whole genome shotgun (WGS) entry which is preliminary data.</text>
</comment>
<evidence type="ECO:0000313" key="4">
    <source>
        <dbReference type="Proteomes" id="UP001589683"/>
    </source>
</evidence>
<feature type="domain" description="Isochorismatase-like" evidence="2">
    <location>
        <begin position="61"/>
        <end position="260"/>
    </location>
</feature>
<sequence>MSDDHSHMSRRDALRGGIVAGAAAAATVAGATAANAQTDPYADPAEPALPPSNMKLDLSRTALVVTDPQNDFLSPDGVTWGVVGESVTKHNTVNNIERLFQAAKAQDLTVAVSPHYYYPTDHGWKFEGALEKLMHKIGMFDREGPLNVDTFEGSGADWLEQYKPYINDGKTIVTSPHKVYGNESNDLTLQLRKQGVDQIILAGMSANLCTESHMRELIEQGFEVAVVKDATAAAMLPEGDGYLAALTNFRYIANAVWTTDEVVELLAAG</sequence>
<protein>
    <submittedName>
        <fullName evidence="3">Cysteine hydrolase</fullName>
    </submittedName>
</protein>
<gene>
    <name evidence="3" type="ORF">ACFFUT_12775</name>
</gene>
<dbReference type="PROSITE" id="PS51318">
    <property type="entry name" value="TAT"/>
    <property type="match status" value="1"/>
</dbReference>
<evidence type="ECO:0000259" key="2">
    <source>
        <dbReference type="Pfam" id="PF00857"/>
    </source>
</evidence>
<dbReference type="InterPro" id="IPR036380">
    <property type="entry name" value="Isochorismatase-like_sf"/>
</dbReference>
<accession>A0ABV5JJH9</accession>
<dbReference type="GO" id="GO:0016787">
    <property type="term" value="F:hydrolase activity"/>
    <property type="evidence" value="ECO:0007669"/>
    <property type="project" value="UniProtKB-KW"/>
</dbReference>
<dbReference type="InterPro" id="IPR000868">
    <property type="entry name" value="Isochorismatase-like_dom"/>
</dbReference>
<proteinExistence type="predicted"/>
<dbReference type="InterPro" id="IPR006311">
    <property type="entry name" value="TAT_signal"/>
</dbReference>
<keyword evidence="4" id="KW-1185">Reference proteome</keyword>
<dbReference type="EMBL" id="JBHMEA010000042">
    <property type="protein sequence ID" value="MFB9232662.1"/>
    <property type="molecule type" value="Genomic_DNA"/>
</dbReference>
<dbReference type="PANTHER" id="PTHR43540:SF6">
    <property type="entry name" value="ISOCHORISMATASE-LIKE DOMAIN-CONTAINING PROTEIN"/>
    <property type="match status" value="1"/>
</dbReference>
<dbReference type="CDD" id="cd00431">
    <property type="entry name" value="cysteine_hydrolases"/>
    <property type="match status" value="1"/>
</dbReference>
<organism evidence="3 4">
    <name type="scientific">Pseudohalocynthiibacter aestuariivivens</name>
    <dbReference type="NCBI Taxonomy" id="1591409"/>
    <lineage>
        <taxon>Bacteria</taxon>
        <taxon>Pseudomonadati</taxon>
        <taxon>Pseudomonadota</taxon>
        <taxon>Alphaproteobacteria</taxon>
        <taxon>Rhodobacterales</taxon>
        <taxon>Paracoccaceae</taxon>
        <taxon>Pseudohalocynthiibacter</taxon>
    </lineage>
</organism>
<dbReference type="Gene3D" id="3.40.50.850">
    <property type="entry name" value="Isochorismatase-like"/>
    <property type="match status" value="1"/>
</dbReference>
<reference evidence="3 4" key="1">
    <citation type="submission" date="2024-09" db="EMBL/GenBank/DDBJ databases">
        <authorList>
            <person name="Sun Q."/>
            <person name="Mori K."/>
        </authorList>
    </citation>
    <scope>NUCLEOTIDE SEQUENCE [LARGE SCALE GENOMIC DNA]</scope>
    <source>
        <strain evidence="3 4">CECT 8726</strain>
    </source>
</reference>
<evidence type="ECO:0000313" key="3">
    <source>
        <dbReference type="EMBL" id="MFB9232662.1"/>
    </source>
</evidence>
<dbReference type="SUPFAM" id="SSF52499">
    <property type="entry name" value="Isochorismatase-like hydrolases"/>
    <property type="match status" value="1"/>
</dbReference>
<dbReference type="InterPro" id="IPR050272">
    <property type="entry name" value="Isochorismatase-like_hydrls"/>
</dbReference>
<dbReference type="PANTHER" id="PTHR43540">
    <property type="entry name" value="PEROXYUREIDOACRYLATE/UREIDOACRYLATE AMIDOHYDROLASE-RELATED"/>
    <property type="match status" value="1"/>
</dbReference>
<keyword evidence="1 3" id="KW-0378">Hydrolase</keyword>
<dbReference type="Pfam" id="PF00857">
    <property type="entry name" value="Isochorismatase"/>
    <property type="match status" value="1"/>
</dbReference>
<evidence type="ECO:0000256" key="1">
    <source>
        <dbReference type="ARBA" id="ARBA00022801"/>
    </source>
</evidence>